<accession>A0A086TAZ6</accession>
<reference evidence="2" key="1">
    <citation type="journal article" date="2014" name="Genome Announc.">
        <title>Genome sequence and annotation of Acremonium chrysogenum, producer of the beta-lactam antibiotic cephalosporin C.</title>
        <authorList>
            <person name="Terfehr D."/>
            <person name="Dahlmann T.A."/>
            <person name="Specht T."/>
            <person name="Zadra I."/>
            <person name="Kuernsteiner H."/>
            <person name="Kueck U."/>
        </authorList>
    </citation>
    <scope>NUCLEOTIDE SEQUENCE [LARGE SCALE GENOMIC DNA]</scope>
    <source>
        <strain evidence="2">ATCC 11550 / CBS 779.69 / DSM 880 / IAM 14645 / JCM 23072 / IMI 49137</strain>
    </source>
</reference>
<evidence type="ECO:0000313" key="1">
    <source>
        <dbReference type="EMBL" id="KFH46528.1"/>
    </source>
</evidence>
<organism evidence="1 2">
    <name type="scientific">Hapsidospora chrysogenum (strain ATCC 11550 / CBS 779.69 / DSM 880 / IAM 14645 / JCM 23072 / IMI 49137)</name>
    <name type="common">Acremonium chrysogenum</name>
    <dbReference type="NCBI Taxonomy" id="857340"/>
    <lineage>
        <taxon>Eukaryota</taxon>
        <taxon>Fungi</taxon>
        <taxon>Dikarya</taxon>
        <taxon>Ascomycota</taxon>
        <taxon>Pezizomycotina</taxon>
        <taxon>Sordariomycetes</taxon>
        <taxon>Hypocreomycetidae</taxon>
        <taxon>Hypocreales</taxon>
        <taxon>Bionectriaceae</taxon>
        <taxon>Hapsidospora</taxon>
    </lineage>
</organism>
<protein>
    <recommendedName>
        <fullName evidence="3">Peptidase S1 domain-containing protein</fullName>
    </recommendedName>
</protein>
<dbReference type="EMBL" id="JPKY01000018">
    <property type="protein sequence ID" value="KFH46528.1"/>
    <property type="molecule type" value="Genomic_DNA"/>
</dbReference>
<proteinExistence type="predicted"/>
<keyword evidence="2" id="KW-1185">Reference proteome</keyword>
<name>A0A086TAZ6_HAPC1</name>
<dbReference type="InterPro" id="IPR009003">
    <property type="entry name" value="Peptidase_S1_PA"/>
</dbReference>
<dbReference type="SUPFAM" id="SSF50494">
    <property type="entry name" value="Trypsin-like serine proteases"/>
    <property type="match status" value="1"/>
</dbReference>
<dbReference type="HOGENOM" id="CLU_2249258_0_0_1"/>
<evidence type="ECO:0008006" key="3">
    <source>
        <dbReference type="Google" id="ProtNLM"/>
    </source>
</evidence>
<comment type="caution">
    <text evidence="1">The sequence shown here is derived from an EMBL/GenBank/DDBJ whole genome shotgun (WGS) entry which is preliminary data.</text>
</comment>
<dbReference type="Proteomes" id="UP000029964">
    <property type="component" value="Unassembled WGS sequence"/>
</dbReference>
<evidence type="ECO:0000313" key="2">
    <source>
        <dbReference type="Proteomes" id="UP000029964"/>
    </source>
</evidence>
<sequence length="104" mass="11120">MAPKHVIAAVGLGMQAVLSKEAGLTVQGIWEGSQSITDRWETKHVYMSSIVSLPTPSRGYICGGTLINAYIVAISVHCAVARSTRESKSEQEAPVGILMAYKSK</sequence>
<gene>
    <name evidence="1" type="ORF">ACRE_026470</name>
</gene>
<dbReference type="AlphaFoldDB" id="A0A086TAZ6"/>